<keyword evidence="2 5" id="KW-0812">Transmembrane</keyword>
<comment type="caution">
    <text evidence="7">The sequence shown here is derived from an EMBL/GenBank/DDBJ whole genome shotgun (WGS) entry which is preliminary data.</text>
</comment>
<name>A0A0C2HKX2_9STAP</name>
<organism evidence="7 9">
    <name type="scientific">Salinicoccus roseus</name>
    <dbReference type="NCBI Taxonomy" id="45670"/>
    <lineage>
        <taxon>Bacteria</taxon>
        <taxon>Bacillati</taxon>
        <taxon>Bacillota</taxon>
        <taxon>Bacilli</taxon>
        <taxon>Bacillales</taxon>
        <taxon>Staphylococcaceae</taxon>
        <taxon>Salinicoccus</taxon>
    </lineage>
</organism>
<dbReference type="Proteomes" id="UP000527860">
    <property type="component" value="Unassembled WGS sequence"/>
</dbReference>
<dbReference type="InterPro" id="IPR013525">
    <property type="entry name" value="ABC2_TM"/>
</dbReference>
<dbReference type="RefSeq" id="WP_040106455.1">
    <property type="nucleotide sequence ID" value="NZ_JABEVU030000001.1"/>
</dbReference>
<accession>A0A0C2HKX2</accession>
<keyword evidence="3 5" id="KW-1133">Transmembrane helix</keyword>
<reference evidence="10" key="2">
    <citation type="submission" date="2020-04" db="EMBL/GenBank/DDBJ databases">
        <title>Genome analysis and biological profiling of marine Cellulosimicrobium funkei MOSEL-ME6.</title>
        <authorList>
            <person name="Tanveer F."/>
            <person name="Xie Y."/>
            <person name="Shinwari Z.K."/>
        </authorList>
    </citation>
    <scope>NUCLEOTIDE SEQUENCE [LARGE SCALE GENOMIC DNA]</scope>
    <source>
        <strain evidence="10">MOSEL-ME25</strain>
    </source>
</reference>
<dbReference type="EMBL" id="JXII01000008">
    <property type="protein sequence ID" value="KIH70251.1"/>
    <property type="molecule type" value="Genomic_DNA"/>
</dbReference>
<evidence type="ECO:0000256" key="3">
    <source>
        <dbReference type="ARBA" id="ARBA00022989"/>
    </source>
</evidence>
<dbReference type="Proteomes" id="UP000031546">
    <property type="component" value="Unassembled WGS sequence"/>
</dbReference>
<dbReference type="OrthoDB" id="9768837at2"/>
<feature type="transmembrane region" description="Helical" evidence="5">
    <location>
        <begin position="21"/>
        <end position="38"/>
    </location>
</feature>
<dbReference type="AlphaFoldDB" id="A0A0C2HKX2"/>
<proteinExistence type="predicted"/>
<dbReference type="GO" id="GO:0140359">
    <property type="term" value="F:ABC-type transporter activity"/>
    <property type="evidence" value="ECO:0007669"/>
    <property type="project" value="InterPro"/>
</dbReference>
<evidence type="ECO:0000313" key="8">
    <source>
        <dbReference type="EMBL" id="MDB0581116.1"/>
    </source>
</evidence>
<evidence type="ECO:0000256" key="2">
    <source>
        <dbReference type="ARBA" id="ARBA00022692"/>
    </source>
</evidence>
<evidence type="ECO:0000313" key="9">
    <source>
        <dbReference type="Proteomes" id="UP000031546"/>
    </source>
</evidence>
<protein>
    <submittedName>
        <fullName evidence="8">ABC transporter permease</fullName>
    </submittedName>
</protein>
<evidence type="ECO:0000259" key="6">
    <source>
        <dbReference type="Pfam" id="PF12698"/>
    </source>
</evidence>
<feature type="transmembrane region" description="Helical" evidence="5">
    <location>
        <begin position="279"/>
        <end position="302"/>
    </location>
</feature>
<dbReference type="GeneID" id="77845868"/>
<evidence type="ECO:0000313" key="10">
    <source>
        <dbReference type="Proteomes" id="UP000527860"/>
    </source>
</evidence>
<keyword evidence="10" id="KW-1185">Reference proteome</keyword>
<evidence type="ECO:0000313" key="7">
    <source>
        <dbReference type="EMBL" id="KIH70251.1"/>
    </source>
</evidence>
<feature type="transmembrane region" description="Helical" evidence="5">
    <location>
        <begin position="184"/>
        <end position="202"/>
    </location>
</feature>
<comment type="subcellular location">
    <subcellularLocation>
        <location evidence="1">Membrane</location>
        <topology evidence="1">Multi-pass membrane protein</topology>
    </subcellularLocation>
</comment>
<evidence type="ECO:0000256" key="4">
    <source>
        <dbReference type="ARBA" id="ARBA00023136"/>
    </source>
</evidence>
<reference evidence="8 10" key="4">
    <citation type="submission" date="2022-12" db="EMBL/GenBank/DDBJ databases">
        <title>Genome analysis and biological profiling of marine Salinicoccus roseus MOSEL-ME25.</title>
        <authorList>
            <person name="Mirza F.T."/>
            <person name="Xie Y."/>
            <person name="Shinwari Z.K."/>
        </authorList>
    </citation>
    <scope>NUCLEOTIDE SEQUENCE [LARGE SCALE GENOMIC DNA]</scope>
    <source>
        <strain evidence="8 10">MOSEL-ME25</strain>
    </source>
</reference>
<evidence type="ECO:0000256" key="5">
    <source>
        <dbReference type="SAM" id="Phobius"/>
    </source>
</evidence>
<reference evidence="7 9" key="1">
    <citation type="submission" date="2015-01" db="EMBL/GenBank/DDBJ databases">
        <title>Genome sequences of high lactate-tolerant strain Salinicoccus roseus W12 with industrial interest.</title>
        <authorList>
            <person name="Wang H."/>
            <person name="Yu B."/>
        </authorList>
    </citation>
    <scope>NUCLEOTIDE SEQUENCE [LARGE SCALE GENOMIC DNA]</scope>
    <source>
        <strain evidence="7 9">W12</strain>
    </source>
</reference>
<feature type="domain" description="ABC-2 type transporter transmembrane" evidence="6">
    <location>
        <begin position="19"/>
        <end position="389"/>
    </location>
</feature>
<feature type="transmembrane region" description="Helical" evidence="5">
    <location>
        <begin position="236"/>
        <end position="259"/>
    </location>
</feature>
<evidence type="ECO:0000256" key="1">
    <source>
        <dbReference type="ARBA" id="ARBA00004141"/>
    </source>
</evidence>
<dbReference type="GO" id="GO:0016020">
    <property type="term" value="C:membrane"/>
    <property type="evidence" value="ECO:0007669"/>
    <property type="project" value="UniProtKB-SubCell"/>
</dbReference>
<reference evidence="8" key="3">
    <citation type="submission" date="2020-04" db="EMBL/GenBank/DDBJ databases">
        <authorList>
            <person name="Tanveer F."/>
            <person name="Xie Y."/>
            <person name="Shinwari Z.K."/>
        </authorList>
    </citation>
    <scope>NUCLEOTIDE SEQUENCE</scope>
    <source>
        <strain evidence="8">MOSEL-ME25</strain>
    </source>
</reference>
<sequence>MSKFLATFSQTYLSKVRAKSFMISTAIIVLLIFVGANFDKIINIFDSSEEITTLNVESEDAFYAQFEAVMEPIETDFDIAQNDGEIGDTEALLRVDGMEPLAVTLEADQEIPGSQMNDIEMALGQVQRMMTIQSLNLTQAEAERLNASPDITYDIAGQDGGDGEASESAAEAGEMPDINPLNTVVFYVTVIVMFFIIINYASQIGTEVAMEKTSRVIEMIVSSVAPVTHLLAKISAMISVSLTQLAIFIVAILIAIQLFDFSEIISDFGLEANNQTVTMITYSVIFLILGLILYLSIAAMLGSFISRMEDLQQALLPVTMFSLIGFYIAIFNIWGSADSLLVRISSYFPLFTPFVMPLRAMHEETGQAPLLIGVAILLVSIILAILLAASIYRNSVLSTSNGIFKNLKRIKKE</sequence>
<dbReference type="EMBL" id="JABEVU030000001">
    <property type="protein sequence ID" value="MDB0581116.1"/>
    <property type="molecule type" value="Genomic_DNA"/>
</dbReference>
<dbReference type="Pfam" id="PF12698">
    <property type="entry name" value="ABC2_membrane_3"/>
    <property type="match status" value="1"/>
</dbReference>
<feature type="transmembrane region" description="Helical" evidence="5">
    <location>
        <begin position="314"/>
        <end position="334"/>
    </location>
</feature>
<keyword evidence="4 5" id="KW-0472">Membrane</keyword>
<feature type="transmembrane region" description="Helical" evidence="5">
    <location>
        <begin position="370"/>
        <end position="392"/>
    </location>
</feature>
<dbReference type="STRING" id="45670.SN16_09890"/>
<gene>
    <name evidence="8" type="ORF">F7P68_0011300</name>
    <name evidence="7" type="ORF">SN16_09890</name>
</gene>